<dbReference type="GO" id="GO:0015628">
    <property type="term" value="P:protein secretion by the type II secretion system"/>
    <property type="evidence" value="ECO:0007669"/>
    <property type="project" value="InterPro"/>
</dbReference>
<keyword evidence="3 10" id="KW-0813">Transport</keyword>
<dbReference type="GO" id="GO:0009276">
    <property type="term" value="C:Gram-negative-bacterium-type cell wall"/>
    <property type="evidence" value="ECO:0007669"/>
    <property type="project" value="InterPro"/>
</dbReference>
<dbReference type="Proteomes" id="UP000183104">
    <property type="component" value="Unassembled WGS sequence"/>
</dbReference>
<evidence type="ECO:0000256" key="9">
    <source>
        <dbReference type="ARBA" id="ARBA00023136"/>
    </source>
</evidence>
<evidence type="ECO:0000256" key="7">
    <source>
        <dbReference type="ARBA" id="ARBA00022927"/>
    </source>
</evidence>
<comment type="subcellular location">
    <subcellularLocation>
        <location evidence="1">Cell inner membrane</location>
        <topology evidence="1">Single-pass membrane protein</topology>
    </subcellularLocation>
</comment>
<dbReference type="OrthoDB" id="7011844at2"/>
<comment type="similarity">
    <text evidence="2 10">Belongs to the GSP L family.</text>
</comment>
<keyword evidence="7 10" id="KW-0653">Protein transport</keyword>
<organism evidence="13 14">
    <name type="scientific">Thiohalorhabdus denitrificans</name>
    <dbReference type="NCBI Taxonomy" id="381306"/>
    <lineage>
        <taxon>Bacteria</taxon>
        <taxon>Pseudomonadati</taxon>
        <taxon>Pseudomonadota</taxon>
        <taxon>Gammaproteobacteria</taxon>
        <taxon>Thiohalorhabdales</taxon>
        <taxon>Thiohalorhabdaceae</taxon>
        <taxon>Thiohalorhabdus</taxon>
    </lineage>
</organism>
<evidence type="ECO:0000256" key="6">
    <source>
        <dbReference type="ARBA" id="ARBA00022692"/>
    </source>
</evidence>
<name>A0A1G5DPA0_9GAMM</name>
<protein>
    <recommendedName>
        <fullName evidence="10">Type II secretion system protein L</fullName>
        <shortName evidence="10">T2SS protein L</shortName>
    </recommendedName>
</protein>
<evidence type="ECO:0000259" key="11">
    <source>
        <dbReference type="Pfam" id="PF05134"/>
    </source>
</evidence>
<reference evidence="14" key="1">
    <citation type="submission" date="2016-10" db="EMBL/GenBank/DDBJ databases">
        <authorList>
            <person name="Varghese N."/>
        </authorList>
    </citation>
    <scope>NUCLEOTIDE SEQUENCE [LARGE SCALE GENOMIC DNA]</scope>
    <source>
        <strain evidence="14">HL 19</strain>
    </source>
</reference>
<keyword evidence="8" id="KW-1133">Transmembrane helix</keyword>
<evidence type="ECO:0000256" key="3">
    <source>
        <dbReference type="ARBA" id="ARBA00022448"/>
    </source>
</evidence>
<keyword evidence="14" id="KW-1185">Reference proteome</keyword>
<sequence>MALRGEYWWVRLRPDGLDWARCMSGESTPRQEGRCVDWSELPAPAGARLMLCVPGERVRVHRVHLPAGSRRRQRAILPYALEEQLLRDPGEYHFVPLPRPKSQPDTPVAVVERELMDQWLDGLEENGWRPRVLVPEFLAVPPPPPGTWFLDAAESPFLLRLPSGGGGAALPGTLGSQPPGSLLLALEQARVAPAILRVRVADEEQRARVAEWSAWLEPRELDLEIQEDSRARSAWLARQEQPRAGCNLLTGPYASREDPRVWGRRLAPAAGLALGLLVVAGIQWALEGQRISAEHARLEAAIEDTYREAFPDARNLVDPRYQMEQALERLRRRGQDTEESDGFLERIARLAPRLTEAGEDAEVESLAYERGELTLEVSMADYEALERLQRRLGENGSVEVENAEMQDGRVNASLRLREEG</sequence>
<keyword evidence="4" id="KW-1003">Cell membrane</keyword>
<evidence type="ECO:0000256" key="5">
    <source>
        <dbReference type="ARBA" id="ARBA00022519"/>
    </source>
</evidence>
<evidence type="ECO:0000313" key="13">
    <source>
        <dbReference type="EMBL" id="SCY16505.1"/>
    </source>
</evidence>
<dbReference type="SUPFAM" id="SSF53067">
    <property type="entry name" value="Actin-like ATPase domain"/>
    <property type="match status" value="1"/>
</dbReference>
<dbReference type="RefSeq" id="WP_082432966.1">
    <property type="nucleotide sequence ID" value="NZ_FMUN01000003.1"/>
</dbReference>
<proteinExistence type="inferred from homology"/>
<accession>A0A1G5DPA0</accession>
<dbReference type="Gene3D" id="3.30.420.380">
    <property type="match status" value="1"/>
</dbReference>
<gene>
    <name evidence="13" type="ORF">SAMN05661077_1407</name>
</gene>
<dbReference type="InterPro" id="IPR007812">
    <property type="entry name" value="T2SS_protein-GspL"/>
</dbReference>
<evidence type="ECO:0000256" key="10">
    <source>
        <dbReference type="PIRNR" id="PIRNR015761"/>
    </source>
</evidence>
<dbReference type="GO" id="GO:0005886">
    <property type="term" value="C:plasma membrane"/>
    <property type="evidence" value="ECO:0007669"/>
    <property type="project" value="UniProtKB-SubCell"/>
</dbReference>
<dbReference type="CDD" id="cd24017">
    <property type="entry name" value="ASKHA_T2SSL_N"/>
    <property type="match status" value="1"/>
</dbReference>
<keyword evidence="6" id="KW-0812">Transmembrane</keyword>
<evidence type="ECO:0000256" key="2">
    <source>
        <dbReference type="ARBA" id="ARBA00005318"/>
    </source>
</evidence>
<dbReference type="NCBIfam" id="TIGR01709">
    <property type="entry name" value="typeII_sec_gspL"/>
    <property type="match status" value="1"/>
</dbReference>
<dbReference type="AlphaFoldDB" id="A0A1G5DPA0"/>
<keyword evidence="9" id="KW-0472">Membrane</keyword>
<comment type="function">
    <text evidence="10">Inner membrane component of the type II secretion system required for the energy-dependent secretion of extracellular factors such as proteases and toxins from the periplasm.</text>
</comment>
<dbReference type="STRING" id="381306.AN478_08200"/>
<dbReference type="PIRSF" id="PIRSF015761">
    <property type="entry name" value="Protein_L"/>
    <property type="match status" value="1"/>
</dbReference>
<dbReference type="InterPro" id="IPR043129">
    <property type="entry name" value="ATPase_NBD"/>
</dbReference>
<dbReference type="GO" id="GO:0015627">
    <property type="term" value="C:type II protein secretion system complex"/>
    <property type="evidence" value="ECO:0007669"/>
    <property type="project" value="InterPro"/>
</dbReference>
<dbReference type="Gene3D" id="3.30.1360.100">
    <property type="entry name" value="General secretion pathway protein M, EpsM"/>
    <property type="match status" value="1"/>
</dbReference>
<dbReference type="InterPro" id="IPR024230">
    <property type="entry name" value="GspL_cyto_dom"/>
</dbReference>
<evidence type="ECO:0000259" key="12">
    <source>
        <dbReference type="Pfam" id="PF12693"/>
    </source>
</evidence>
<dbReference type="Pfam" id="PF05134">
    <property type="entry name" value="T2SSL"/>
    <property type="match status" value="1"/>
</dbReference>
<keyword evidence="5" id="KW-0997">Cell inner membrane</keyword>
<dbReference type="EMBL" id="FMUN01000003">
    <property type="protein sequence ID" value="SCY16505.1"/>
    <property type="molecule type" value="Genomic_DNA"/>
</dbReference>
<evidence type="ECO:0000256" key="8">
    <source>
        <dbReference type="ARBA" id="ARBA00022989"/>
    </source>
</evidence>
<feature type="domain" description="GspL periplasmic" evidence="12">
    <location>
        <begin position="259"/>
        <end position="418"/>
    </location>
</feature>
<evidence type="ECO:0000313" key="14">
    <source>
        <dbReference type="Proteomes" id="UP000183104"/>
    </source>
</evidence>
<evidence type="ECO:0000256" key="4">
    <source>
        <dbReference type="ARBA" id="ARBA00022475"/>
    </source>
</evidence>
<dbReference type="Pfam" id="PF12693">
    <property type="entry name" value="GspL_C"/>
    <property type="match status" value="1"/>
</dbReference>
<dbReference type="InterPro" id="IPR025691">
    <property type="entry name" value="GspL_pp_dom"/>
</dbReference>
<evidence type="ECO:0000256" key="1">
    <source>
        <dbReference type="ARBA" id="ARBA00004377"/>
    </source>
</evidence>
<feature type="domain" description="GspL cytoplasmic actin-ATPase-like" evidence="11">
    <location>
        <begin position="45"/>
        <end position="255"/>
    </location>
</feature>